<dbReference type="Pfam" id="PF21546">
    <property type="entry name" value="FGGY_C_2"/>
    <property type="match status" value="1"/>
</dbReference>
<dbReference type="STRING" id="1817867.A3F83_09765"/>
<reference evidence="2 3" key="1">
    <citation type="journal article" date="2016" name="Nat. Commun.">
        <title>Thousands of microbial genomes shed light on interconnected biogeochemical processes in an aquifer system.</title>
        <authorList>
            <person name="Anantharaman K."/>
            <person name="Brown C.T."/>
            <person name="Hug L.A."/>
            <person name="Sharon I."/>
            <person name="Castelle C.J."/>
            <person name="Probst A.J."/>
            <person name="Thomas B.C."/>
            <person name="Singh A."/>
            <person name="Wilkins M.J."/>
            <person name="Karaoz U."/>
            <person name="Brodie E.L."/>
            <person name="Williams K.H."/>
            <person name="Hubbard S.S."/>
            <person name="Banfield J.F."/>
        </authorList>
    </citation>
    <scope>NUCLEOTIDE SEQUENCE [LARGE SCALE GENOMIC DNA]</scope>
</reference>
<evidence type="ECO:0000259" key="1">
    <source>
        <dbReference type="Pfam" id="PF21546"/>
    </source>
</evidence>
<organism evidence="2 3">
    <name type="scientific">Candidatus Glassbacteria bacterium RIFCSPLOWO2_12_FULL_58_11</name>
    <dbReference type="NCBI Taxonomy" id="1817867"/>
    <lineage>
        <taxon>Bacteria</taxon>
        <taxon>Candidatus Glassiibacteriota</taxon>
    </lineage>
</organism>
<comment type="caution">
    <text evidence="2">The sequence shown here is derived from an EMBL/GenBank/DDBJ whole genome shotgun (WGS) entry which is preliminary data.</text>
</comment>
<sequence length="529" mass="57102">METIIVPVDGASSIKLEVLDYETLTTRFSRVAPTPVAEADGLKYNATGEQFAWYESAIRELPGELRQARVIAPAARGASGGLIGKDNTLAEVPGRGLTLSYSQGYPARTAERFRELAGSAGEFFRRTGSIRDFPGSLTLLKRFLFEEMERPALLERAEYFGTYNVLIAGHFLGPDYREAARKAGNENSYWMCHTGARDINAAPGTPSPVSRKIAAFGRLVPSRPVPAYHPLGTVPERQAASLGLGSNVLVVPGGHDTCLSHLPIVSSFYRIFPEHSGRPVVHLEAGSWTMAAQVSGAVKLPEDGYKKAVLVQGTLDGEPVVTSMYGGGRDFSYLAGLLEQHGISSAWEFSEDRLDKILGTADCFVLPNINPENHGTGPFPGLKGKIINEDSFFRDSAGAMILANLCIAQTAAVQLETISPDRSLPVVLTAGGSKDPCFGRLVATLTGRNVYALFDRLGHPLSETTTLGAAIVGKAACLGVHPYAVDIKSLGLSCREIEPFKADTRDRLAAYREKFFKHLRKTEQTGESN</sequence>
<gene>
    <name evidence="2" type="ORF">A3F83_09765</name>
</gene>
<protein>
    <recommendedName>
        <fullName evidence="1">Carbohydrate kinase FGGY C-terminal domain-containing protein</fullName>
    </recommendedName>
</protein>
<accession>A0A1F5Z3K9</accession>
<dbReference type="EMBL" id="MFIX01000011">
    <property type="protein sequence ID" value="OGG06692.1"/>
    <property type="molecule type" value="Genomic_DNA"/>
</dbReference>
<proteinExistence type="predicted"/>
<evidence type="ECO:0000313" key="2">
    <source>
        <dbReference type="EMBL" id="OGG06692.1"/>
    </source>
</evidence>
<dbReference type="Proteomes" id="UP000179129">
    <property type="component" value="Unassembled WGS sequence"/>
</dbReference>
<dbReference type="AlphaFoldDB" id="A0A1F5Z3K9"/>
<dbReference type="Gene3D" id="3.30.420.40">
    <property type="match status" value="2"/>
</dbReference>
<name>A0A1F5Z3K9_9BACT</name>
<evidence type="ECO:0000313" key="3">
    <source>
        <dbReference type="Proteomes" id="UP000179129"/>
    </source>
</evidence>
<feature type="domain" description="Carbohydrate kinase FGGY C-terminal" evidence="1">
    <location>
        <begin position="285"/>
        <end position="452"/>
    </location>
</feature>
<dbReference type="InterPro" id="IPR049382">
    <property type="entry name" value="FGGY_C_2"/>
</dbReference>